<dbReference type="InterPro" id="IPR015946">
    <property type="entry name" value="KH_dom-like_a/b"/>
</dbReference>
<dbReference type="Pfam" id="PF02033">
    <property type="entry name" value="RBFA"/>
    <property type="match status" value="1"/>
</dbReference>
<protein>
    <recommendedName>
        <fullName evidence="3">Ribosome-binding factor A</fullName>
    </recommendedName>
</protein>
<dbReference type="Gene3D" id="3.30.300.20">
    <property type="match status" value="1"/>
</dbReference>
<proteinExistence type="predicted"/>
<dbReference type="PANTHER" id="PTHR14725:SF0">
    <property type="entry name" value="RIBOSOME-BINDING FACTOR A, MITOCHONDRIAL-RELATED"/>
    <property type="match status" value="1"/>
</dbReference>
<dbReference type="PANTHER" id="PTHR14725">
    <property type="entry name" value="RIBOSOME-BINDING FACTOR A, MITOCHONDRIAL-RELATED"/>
    <property type="match status" value="1"/>
</dbReference>
<reference evidence="1" key="1">
    <citation type="submission" date="2021-12" db="EMBL/GenBank/DDBJ databases">
        <authorList>
            <person name="King R."/>
        </authorList>
    </citation>
    <scope>NUCLEOTIDE SEQUENCE</scope>
</reference>
<evidence type="ECO:0000313" key="2">
    <source>
        <dbReference type="Proteomes" id="UP001152759"/>
    </source>
</evidence>
<gene>
    <name evidence="1" type="ORF">BEMITA_LOCUS13604</name>
</gene>
<name>A0A9P0ANI6_BEMTA</name>
<organism evidence="1 2">
    <name type="scientific">Bemisia tabaci</name>
    <name type="common">Sweetpotato whitefly</name>
    <name type="synonym">Aleurodes tabaci</name>
    <dbReference type="NCBI Taxonomy" id="7038"/>
    <lineage>
        <taxon>Eukaryota</taxon>
        <taxon>Metazoa</taxon>
        <taxon>Ecdysozoa</taxon>
        <taxon>Arthropoda</taxon>
        <taxon>Hexapoda</taxon>
        <taxon>Insecta</taxon>
        <taxon>Pterygota</taxon>
        <taxon>Neoptera</taxon>
        <taxon>Paraneoptera</taxon>
        <taxon>Hemiptera</taxon>
        <taxon>Sternorrhyncha</taxon>
        <taxon>Aleyrodoidea</taxon>
        <taxon>Aleyrodidae</taxon>
        <taxon>Aleyrodinae</taxon>
        <taxon>Bemisia</taxon>
    </lineage>
</organism>
<dbReference type="Proteomes" id="UP001152759">
    <property type="component" value="Chromosome 9"/>
</dbReference>
<dbReference type="InterPro" id="IPR039212">
    <property type="entry name" value="RBFA_mitochondrial"/>
</dbReference>
<keyword evidence="2" id="KW-1185">Reference proteome</keyword>
<dbReference type="InterPro" id="IPR023799">
    <property type="entry name" value="RbfA_dom_sf"/>
</dbReference>
<dbReference type="AlphaFoldDB" id="A0A9P0ANI6"/>
<accession>A0A9P0ANI6</accession>
<dbReference type="InterPro" id="IPR000238">
    <property type="entry name" value="RbfA"/>
</dbReference>
<evidence type="ECO:0000313" key="1">
    <source>
        <dbReference type="EMBL" id="CAH0395420.1"/>
    </source>
</evidence>
<dbReference type="SUPFAM" id="SSF89919">
    <property type="entry name" value="Ribosome-binding factor A, RbfA"/>
    <property type="match status" value="1"/>
</dbReference>
<sequence>MLSNFVAFRQCGLQYFLRPTSRRRTWQPDVAPSNNVMGEMLKRSVGKQHMQRLSVLNHMFMENITDYLSSCELSEKLAEFNLEISEVKISVDLNFLNVYWSSTARDSHDTIQAELENIAFPLRNELSRLQVMGSVPRIIFIRDEKSDSLAIIDDLLRKADYGEDFVPSDATLFQGIELPKSAEVLEFEASEAGKKAAEERLQESHRTEVARLMALQKHNVFNLDQGAIMGRIKAAVEKSRAPHRKHLTYGEIPTEPKPEESLAEITAKIKALTSTEVKDFMTERRKAALKDQRLLMREEMRTPDQRIKESDLDERIREEFADDYSNYDFRDSDDHR</sequence>
<dbReference type="EMBL" id="OU963870">
    <property type="protein sequence ID" value="CAH0395420.1"/>
    <property type="molecule type" value="Genomic_DNA"/>
</dbReference>
<evidence type="ECO:0008006" key="3">
    <source>
        <dbReference type="Google" id="ProtNLM"/>
    </source>
</evidence>
<dbReference type="GO" id="GO:0006364">
    <property type="term" value="P:rRNA processing"/>
    <property type="evidence" value="ECO:0007669"/>
    <property type="project" value="InterPro"/>
</dbReference>